<dbReference type="OrthoDB" id="674805at2759"/>
<name>A0A9Q0H4H6_9MAGN</name>
<keyword evidence="2" id="KW-0472">Membrane</keyword>
<evidence type="ECO:0000256" key="2">
    <source>
        <dbReference type="SAM" id="Phobius"/>
    </source>
</evidence>
<feature type="domain" description="PGG" evidence="3">
    <location>
        <begin position="296"/>
        <end position="410"/>
    </location>
</feature>
<comment type="caution">
    <text evidence="4">The sequence shown here is derived from an EMBL/GenBank/DDBJ whole genome shotgun (WGS) entry which is preliminary data.</text>
</comment>
<dbReference type="Pfam" id="PF13962">
    <property type="entry name" value="PGG"/>
    <property type="match status" value="1"/>
</dbReference>
<reference evidence="4" key="1">
    <citation type="journal article" date="2023" name="Plant J.">
        <title>The genome of the king protea, Protea cynaroides.</title>
        <authorList>
            <person name="Chang J."/>
            <person name="Duong T.A."/>
            <person name="Schoeman C."/>
            <person name="Ma X."/>
            <person name="Roodt D."/>
            <person name="Barker N."/>
            <person name="Li Z."/>
            <person name="Van de Peer Y."/>
            <person name="Mizrachi E."/>
        </authorList>
    </citation>
    <scope>NUCLEOTIDE SEQUENCE</scope>
    <source>
        <tissue evidence="4">Young leaves</tissue>
    </source>
</reference>
<gene>
    <name evidence="4" type="ORF">NE237_025051</name>
</gene>
<evidence type="ECO:0000313" key="4">
    <source>
        <dbReference type="EMBL" id="KAJ4957940.1"/>
    </source>
</evidence>
<feature type="transmembrane region" description="Helical" evidence="2">
    <location>
        <begin position="419"/>
        <end position="436"/>
    </location>
</feature>
<keyword evidence="1" id="KW-0040">ANK repeat</keyword>
<protein>
    <recommendedName>
        <fullName evidence="3">PGG domain-containing protein</fullName>
    </recommendedName>
</protein>
<dbReference type="EMBL" id="JAMYWD010000010">
    <property type="protein sequence ID" value="KAJ4957940.1"/>
    <property type="molecule type" value="Genomic_DNA"/>
</dbReference>
<keyword evidence="2" id="KW-0812">Transmembrane</keyword>
<proteinExistence type="predicted"/>
<evidence type="ECO:0000313" key="5">
    <source>
        <dbReference type="Proteomes" id="UP001141806"/>
    </source>
</evidence>
<dbReference type="InterPro" id="IPR036770">
    <property type="entry name" value="Ankyrin_rpt-contain_sf"/>
</dbReference>
<dbReference type="PANTHER" id="PTHR24128">
    <property type="entry name" value="HOMEOBOX PROTEIN WARIAI"/>
    <property type="match status" value="1"/>
</dbReference>
<feature type="repeat" description="ANK" evidence="1">
    <location>
        <begin position="70"/>
        <end position="92"/>
    </location>
</feature>
<dbReference type="PROSITE" id="PS50088">
    <property type="entry name" value="ANK_REPEAT"/>
    <property type="match status" value="2"/>
</dbReference>
<dbReference type="InterPro" id="IPR026961">
    <property type="entry name" value="PGG_dom"/>
</dbReference>
<evidence type="ECO:0000259" key="3">
    <source>
        <dbReference type="Pfam" id="PF13962"/>
    </source>
</evidence>
<organism evidence="4 5">
    <name type="scientific">Protea cynaroides</name>
    <dbReference type="NCBI Taxonomy" id="273540"/>
    <lineage>
        <taxon>Eukaryota</taxon>
        <taxon>Viridiplantae</taxon>
        <taxon>Streptophyta</taxon>
        <taxon>Embryophyta</taxon>
        <taxon>Tracheophyta</taxon>
        <taxon>Spermatophyta</taxon>
        <taxon>Magnoliopsida</taxon>
        <taxon>Proteales</taxon>
        <taxon>Proteaceae</taxon>
        <taxon>Protea</taxon>
    </lineage>
</organism>
<evidence type="ECO:0000256" key="1">
    <source>
        <dbReference type="PROSITE-ProRule" id="PRU00023"/>
    </source>
</evidence>
<sequence length="450" mass="50098">MDQRLIDVAEAGDIEGLYTLLKEDPTILDKVDDVGFINTPLHIAVIKGEARFAAEIANLKPSFARKLNEDGFSPLHIASAIGKVEIVRDLLKMDKSLCLLKGREKMLPLHCAAAVSGNEAVLDELLSARPKSIKELTVRKETALHLAVKNDRYYALKELLTWLDDIPIRRMMLKWVDDEGNTILHLAASRRQLEMVKLLCRYGTTNHAQAILAVPINAINTYDFTALDILLKLAPEEEEVLQILYKSGAKKGEQIKTFLPPPGEALKRFRNRRMTRRIASNLEFLFPVVNKNISSDVRNALLVVVVLIVTATYQLGISPPGGLWQDNYDPSKSSNDSSSLIKYEELAHKAGTPVMATQNPDNFLTIMLLNYAALCMSVVLTFSLTEGYPLRASVLVALCLILATYGITTSLYSSSLFTVLFPGIFLTFGAMGIMYLRSRALELLQWEQST</sequence>
<dbReference type="Proteomes" id="UP001141806">
    <property type="component" value="Unassembled WGS sequence"/>
</dbReference>
<dbReference type="SUPFAM" id="SSF48403">
    <property type="entry name" value="Ankyrin repeat"/>
    <property type="match status" value="1"/>
</dbReference>
<feature type="transmembrane region" description="Helical" evidence="2">
    <location>
        <begin position="394"/>
        <end position="413"/>
    </location>
</feature>
<feature type="transmembrane region" description="Helical" evidence="2">
    <location>
        <begin position="363"/>
        <end position="382"/>
    </location>
</feature>
<dbReference type="PROSITE" id="PS50297">
    <property type="entry name" value="ANK_REP_REGION"/>
    <property type="match status" value="2"/>
</dbReference>
<dbReference type="InterPro" id="IPR002110">
    <property type="entry name" value="Ankyrin_rpt"/>
</dbReference>
<feature type="repeat" description="ANK" evidence="1">
    <location>
        <begin position="179"/>
        <end position="211"/>
    </location>
</feature>
<keyword evidence="2" id="KW-1133">Transmembrane helix</keyword>
<dbReference type="Pfam" id="PF12796">
    <property type="entry name" value="Ank_2"/>
    <property type="match status" value="2"/>
</dbReference>
<dbReference type="Gene3D" id="1.25.40.20">
    <property type="entry name" value="Ankyrin repeat-containing domain"/>
    <property type="match status" value="1"/>
</dbReference>
<feature type="transmembrane region" description="Helical" evidence="2">
    <location>
        <begin position="300"/>
        <end position="317"/>
    </location>
</feature>
<keyword evidence="5" id="KW-1185">Reference proteome</keyword>
<accession>A0A9Q0H4H6</accession>
<dbReference type="PANTHER" id="PTHR24128:SF61">
    <property type="entry name" value="ANKYRIN REPEAT-CONTAINING PROTEIN BDA1-LIKE"/>
    <property type="match status" value="1"/>
</dbReference>
<dbReference type="SMART" id="SM00248">
    <property type="entry name" value="ANK"/>
    <property type="match status" value="6"/>
</dbReference>
<dbReference type="AlphaFoldDB" id="A0A9Q0H4H6"/>